<dbReference type="Pfam" id="PF00194">
    <property type="entry name" value="Carb_anhydrase"/>
    <property type="match status" value="1"/>
</dbReference>
<dbReference type="GO" id="GO:0008270">
    <property type="term" value="F:zinc ion binding"/>
    <property type="evidence" value="ECO:0007669"/>
    <property type="project" value="InterPro"/>
</dbReference>
<dbReference type="InterPro" id="IPR001148">
    <property type="entry name" value="CA_dom"/>
</dbReference>
<dbReference type="EC" id="4.2.1.1" evidence="2"/>
<comment type="caution">
    <text evidence="8">The sequence shown here is derived from an EMBL/GenBank/DDBJ whole genome shotgun (WGS) entry which is preliminary data.</text>
</comment>
<dbReference type="PANTHER" id="PTHR18952">
    <property type="entry name" value="CARBONIC ANHYDRASE"/>
    <property type="match status" value="1"/>
</dbReference>
<evidence type="ECO:0000259" key="7">
    <source>
        <dbReference type="PROSITE" id="PS51144"/>
    </source>
</evidence>
<dbReference type="CDD" id="cd03124">
    <property type="entry name" value="alpha_CA_prokaryotic_like"/>
    <property type="match status" value="1"/>
</dbReference>
<reference evidence="8 9" key="1">
    <citation type="submission" date="2020-08" db="EMBL/GenBank/DDBJ databases">
        <title>Genomic Encyclopedia of Type Strains, Phase IV (KMG-V): Genome sequencing to study the core and pangenomes of soil and plant-associated prokaryotes.</title>
        <authorList>
            <person name="Whitman W."/>
        </authorList>
    </citation>
    <scope>NUCLEOTIDE SEQUENCE [LARGE SCALE GENOMIC DNA]</scope>
    <source>
        <strain evidence="8 9">M8UP14</strain>
    </source>
</reference>
<dbReference type="InterPro" id="IPR036398">
    <property type="entry name" value="CA_dom_sf"/>
</dbReference>
<evidence type="ECO:0000256" key="4">
    <source>
        <dbReference type="ARBA" id="ARBA00022833"/>
    </source>
</evidence>
<dbReference type="PROSITE" id="PS51144">
    <property type="entry name" value="ALPHA_CA_2"/>
    <property type="match status" value="1"/>
</dbReference>
<dbReference type="EMBL" id="JACHIP010000011">
    <property type="protein sequence ID" value="MBB5060315.1"/>
    <property type="molecule type" value="Genomic_DNA"/>
</dbReference>
<evidence type="ECO:0000256" key="6">
    <source>
        <dbReference type="ARBA" id="ARBA00048348"/>
    </source>
</evidence>
<dbReference type="InterPro" id="IPR023561">
    <property type="entry name" value="Carbonic_anhydrase_a-class"/>
</dbReference>
<evidence type="ECO:0000256" key="2">
    <source>
        <dbReference type="ARBA" id="ARBA00012925"/>
    </source>
</evidence>
<evidence type="ECO:0000256" key="3">
    <source>
        <dbReference type="ARBA" id="ARBA00022723"/>
    </source>
</evidence>
<accession>A0A7W7ZI09</accession>
<feature type="domain" description="Alpha-carbonic anhydrase" evidence="7">
    <location>
        <begin position="1"/>
        <end position="185"/>
    </location>
</feature>
<name>A0A7W7ZI09_9BACT</name>
<keyword evidence="9" id="KW-1185">Reference proteome</keyword>
<keyword evidence="5 8" id="KW-0456">Lyase</keyword>
<organism evidence="8 9">
    <name type="scientific">Granulicella aggregans</name>
    <dbReference type="NCBI Taxonomy" id="474949"/>
    <lineage>
        <taxon>Bacteria</taxon>
        <taxon>Pseudomonadati</taxon>
        <taxon>Acidobacteriota</taxon>
        <taxon>Terriglobia</taxon>
        <taxon>Terriglobales</taxon>
        <taxon>Acidobacteriaceae</taxon>
        <taxon>Granulicella</taxon>
    </lineage>
</organism>
<comment type="catalytic activity">
    <reaction evidence="6">
        <text>hydrogencarbonate + H(+) = CO2 + H2O</text>
        <dbReference type="Rhea" id="RHEA:10748"/>
        <dbReference type="ChEBI" id="CHEBI:15377"/>
        <dbReference type="ChEBI" id="CHEBI:15378"/>
        <dbReference type="ChEBI" id="CHEBI:16526"/>
        <dbReference type="ChEBI" id="CHEBI:17544"/>
        <dbReference type="EC" id="4.2.1.1"/>
    </reaction>
</comment>
<sequence>MPAKLTPLVFDYHPGASQVVDNGHTVQVLVGPGNYLIADGDKYQLIQFHFHHPSEDAIEGKHFDMELHMVHKDADGNLALVAILLSDGKANPLVQMGWDNVPTEKEKVKTLTTPLDPKEILPATEGYYSFAGSLTTPPCTEGVRWFVMQSPLDISVHQEQSFAALYPNNSRPIQPRNGRTVEASR</sequence>
<evidence type="ECO:0000256" key="5">
    <source>
        <dbReference type="ARBA" id="ARBA00023239"/>
    </source>
</evidence>
<dbReference type="Proteomes" id="UP000540989">
    <property type="component" value="Unassembled WGS sequence"/>
</dbReference>
<dbReference type="AlphaFoldDB" id="A0A7W7ZI09"/>
<dbReference type="SUPFAM" id="SSF51069">
    <property type="entry name" value="Carbonic anhydrase"/>
    <property type="match status" value="1"/>
</dbReference>
<evidence type="ECO:0000313" key="9">
    <source>
        <dbReference type="Proteomes" id="UP000540989"/>
    </source>
</evidence>
<evidence type="ECO:0000256" key="1">
    <source>
        <dbReference type="ARBA" id="ARBA00010718"/>
    </source>
</evidence>
<protein>
    <recommendedName>
        <fullName evidence="2">carbonic anhydrase</fullName>
        <ecNumber evidence="2">4.2.1.1</ecNumber>
    </recommendedName>
</protein>
<keyword evidence="4" id="KW-0862">Zinc</keyword>
<dbReference type="SMART" id="SM01057">
    <property type="entry name" value="Carb_anhydrase"/>
    <property type="match status" value="1"/>
</dbReference>
<dbReference type="GO" id="GO:0004089">
    <property type="term" value="F:carbonate dehydratase activity"/>
    <property type="evidence" value="ECO:0007669"/>
    <property type="project" value="UniProtKB-EC"/>
</dbReference>
<dbReference type="InterPro" id="IPR041891">
    <property type="entry name" value="Alpha_CA_prokaryot-like"/>
</dbReference>
<dbReference type="PANTHER" id="PTHR18952:SF265">
    <property type="entry name" value="CARBONIC ANHYDRASE"/>
    <property type="match status" value="1"/>
</dbReference>
<proteinExistence type="inferred from homology"/>
<dbReference type="Gene3D" id="3.10.200.10">
    <property type="entry name" value="Alpha carbonic anhydrase"/>
    <property type="match status" value="1"/>
</dbReference>
<gene>
    <name evidence="8" type="ORF">HDF16_005051</name>
</gene>
<keyword evidence="3" id="KW-0479">Metal-binding</keyword>
<comment type="similarity">
    <text evidence="1">Belongs to the alpha-carbonic anhydrase family.</text>
</comment>
<evidence type="ECO:0000313" key="8">
    <source>
        <dbReference type="EMBL" id="MBB5060315.1"/>
    </source>
</evidence>